<evidence type="ECO:0000313" key="3">
    <source>
        <dbReference type="EMBL" id="SHN75694.1"/>
    </source>
</evidence>
<dbReference type="InterPro" id="IPR036188">
    <property type="entry name" value="FAD/NAD-bd_sf"/>
</dbReference>
<dbReference type="InterPro" id="IPR007867">
    <property type="entry name" value="GMC_OxRtase_C"/>
</dbReference>
<keyword evidence="4" id="KW-1185">Reference proteome</keyword>
<dbReference type="Proteomes" id="UP000184440">
    <property type="component" value="Unassembled WGS sequence"/>
</dbReference>
<dbReference type="PANTHER" id="PTHR11552">
    <property type="entry name" value="GLUCOSE-METHANOL-CHOLINE GMC OXIDOREDUCTASE"/>
    <property type="match status" value="1"/>
</dbReference>
<dbReference type="GO" id="GO:0016614">
    <property type="term" value="F:oxidoreductase activity, acting on CH-OH group of donors"/>
    <property type="evidence" value="ECO:0007669"/>
    <property type="project" value="InterPro"/>
</dbReference>
<evidence type="ECO:0000256" key="1">
    <source>
        <dbReference type="ARBA" id="ARBA00010790"/>
    </source>
</evidence>
<dbReference type="EMBL" id="FRCS01000007">
    <property type="protein sequence ID" value="SHN75694.1"/>
    <property type="molecule type" value="Genomic_DNA"/>
</dbReference>
<dbReference type="PANTHER" id="PTHR11552:SF147">
    <property type="entry name" value="CHOLINE DEHYDROGENASE, MITOCHONDRIAL"/>
    <property type="match status" value="1"/>
</dbReference>
<evidence type="ECO:0000313" key="4">
    <source>
        <dbReference type="Proteomes" id="UP000184440"/>
    </source>
</evidence>
<feature type="domain" description="Glucose-methanol-choline oxidoreductase C-terminal" evidence="2">
    <location>
        <begin position="10"/>
        <end position="106"/>
    </location>
</feature>
<proteinExistence type="inferred from homology"/>
<accession>A0A1M7TYA0</accession>
<dbReference type="Pfam" id="PF05199">
    <property type="entry name" value="GMC_oxred_C"/>
    <property type="match status" value="1"/>
</dbReference>
<dbReference type="SUPFAM" id="SSF54373">
    <property type="entry name" value="FAD-linked reductases, C-terminal domain"/>
    <property type="match status" value="1"/>
</dbReference>
<organism evidence="3 4">
    <name type="scientific">Cryptosporangium aurantiacum</name>
    <dbReference type="NCBI Taxonomy" id="134849"/>
    <lineage>
        <taxon>Bacteria</taxon>
        <taxon>Bacillati</taxon>
        <taxon>Actinomycetota</taxon>
        <taxon>Actinomycetes</taxon>
        <taxon>Cryptosporangiales</taxon>
        <taxon>Cryptosporangiaceae</taxon>
        <taxon>Cryptosporangium</taxon>
    </lineage>
</organism>
<name>A0A1M7TYA0_9ACTN</name>
<evidence type="ECO:0000259" key="2">
    <source>
        <dbReference type="Pfam" id="PF05199"/>
    </source>
</evidence>
<dbReference type="Gene3D" id="3.50.50.60">
    <property type="entry name" value="FAD/NAD(P)-binding domain"/>
    <property type="match status" value="1"/>
</dbReference>
<dbReference type="Gene3D" id="3.30.410.40">
    <property type="match status" value="1"/>
</dbReference>
<dbReference type="InterPro" id="IPR012132">
    <property type="entry name" value="GMC_OxRdtase"/>
</dbReference>
<reference evidence="3 4" key="1">
    <citation type="submission" date="2016-11" db="EMBL/GenBank/DDBJ databases">
        <authorList>
            <person name="Jaros S."/>
            <person name="Januszkiewicz K."/>
            <person name="Wedrychowicz H."/>
        </authorList>
    </citation>
    <scope>NUCLEOTIDE SEQUENCE [LARGE SCALE GENOMIC DNA]</scope>
    <source>
        <strain evidence="3 4">DSM 46144</strain>
    </source>
</reference>
<gene>
    <name evidence="3" type="ORF">SAMN05443668_107358</name>
</gene>
<sequence>MTLLVALLSPESRGVLRLVSADPRVPPRINTGLLSDPRDLVRLRADADLAGRLARSAPLDAVISGGEQGPVAPYHHPVGTCRMGAADDSSAVVDPDGWVHGVENLRRRGPSAPRAELLRCRTPLRDQARGMTITEPRRSARPGRSPLLGLFAERRSRFDTAIRPGVTVAGPLPAPSEASDRVVCRSLDQASREYFASRAQKRLVDAPFPTSAEAADVAGVAEVARPA</sequence>
<dbReference type="SUPFAM" id="SSF51905">
    <property type="entry name" value="FAD/NAD(P)-binding domain"/>
    <property type="match status" value="1"/>
</dbReference>
<protein>
    <submittedName>
        <fullName evidence="3">GMC oxidoreductase</fullName>
    </submittedName>
</protein>
<dbReference type="OrthoDB" id="9785276at2"/>
<dbReference type="GO" id="GO:0050660">
    <property type="term" value="F:flavin adenine dinucleotide binding"/>
    <property type="evidence" value="ECO:0007669"/>
    <property type="project" value="InterPro"/>
</dbReference>
<dbReference type="RefSeq" id="WP_073260139.1">
    <property type="nucleotide sequence ID" value="NZ_FRCS01000007.1"/>
</dbReference>
<comment type="similarity">
    <text evidence="1">Belongs to the GMC oxidoreductase family.</text>
</comment>
<dbReference type="STRING" id="134849.SAMN05443668_107358"/>
<dbReference type="AlphaFoldDB" id="A0A1M7TYA0"/>